<reference evidence="1" key="1">
    <citation type="journal article" date="2020" name="G3 (Bethesda)">
        <title>High-Quality Assemblies for Three Invasive Social Wasps from the &lt;i&gt;Vespula&lt;/i&gt; Genus.</title>
        <authorList>
            <person name="Harrop T.W.R."/>
            <person name="Guhlin J."/>
            <person name="McLaughlin G.M."/>
            <person name="Permina E."/>
            <person name="Stockwell P."/>
            <person name="Gilligan J."/>
            <person name="Le Lec M.F."/>
            <person name="Gruber M.A.M."/>
            <person name="Quinn O."/>
            <person name="Lovegrove M."/>
            <person name="Duncan E.J."/>
            <person name="Remnant E.J."/>
            <person name="Van Eeckhoven J."/>
            <person name="Graham B."/>
            <person name="Knapp R.A."/>
            <person name="Langford K.W."/>
            <person name="Kronenberg Z."/>
            <person name="Press M.O."/>
            <person name="Eacker S.M."/>
            <person name="Wilson-Rankin E.E."/>
            <person name="Purcell J."/>
            <person name="Lester P.J."/>
            <person name="Dearden P.K."/>
        </authorList>
    </citation>
    <scope>NUCLEOTIDE SEQUENCE</scope>
    <source>
        <strain evidence="1">Marl-1</strain>
    </source>
</reference>
<gene>
    <name evidence="1" type="ORF">HZH66_003197</name>
</gene>
<sequence>MTLPPLFSHHFPTFVKDSFNNDVNLYWYHPEFSQSRYPPGQGISEACTLICLLVAQRISQRNVLIYDVENCPELTVIMAEAMVEGNATHAWIISQKLIPHPYLNTEEALQYGGRSLTMLKEWKFHVFHEKIERSLYNNIKSFLLDWYKESLSTNLFMLLITCGRTVLFIFQEITYKVTLFDSHGHSTIKHPNRGLVVAQTSIEKLESLCNWYSHEIVNNCYNMEAYQYELAFLYPDNLCKCSNCFKD</sequence>
<dbReference type="EMBL" id="JACSEA010000002">
    <property type="protein sequence ID" value="KAF7408660.1"/>
    <property type="molecule type" value="Genomic_DNA"/>
</dbReference>
<dbReference type="Proteomes" id="UP000614350">
    <property type="component" value="Unassembled WGS sequence"/>
</dbReference>
<organism evidence="1 2">
    <name type="scientific">Vespula vulgaris</name>
    <name type="common">Yellow jacket</name>
    <name type="synonym">Wasp</name>
    <dbReference type="NCBI Taxonomy" id="7454"/>
    <lineage>
        <taxon>Eukaryota</taxon>
        <taxon>Metazoa</taxon>
        <taxon>Ecdysozoa</taxon>
        <taxon>Arthropoda</taxon>
        <taxon>Hexapoda</taxon>
        <taxon>Insecta</taxon>
        <taxon>Pterygota</taxon>
        <taxon>Neoptera</taxon>
        <taxon>Endopterygota</taxon>
        <taxon>Hymenoptera</taxon>
        <taxon>Apocrita</taxon>
        <taxon>Aculeata</taxon>
        <taxon>Vespoidea</taxon>
        <taxon>Vespidae</taxon>
        <taxon>Vespinae</taxon>
        <taxon>Vespula</taxon>
    </lineage>
</organism>
<proteinExistence type="predicted"/>
<comment type="caution">
    <text evidence="1">The sequence shown here is derived from an EMBL/GenBank/DDBJ whole genome shotgun (WGS) entry which is preliminary data.</text>
</comment>
<dbReference type="PANTHER" id="PTHR37962:SF2">
    <property type="entry name" value="MALE STERILE (3) 76CA"/>
    <property type="match status" value="1"/>
</dbReference>
<accession>A0A834NFY1</accession>
<protein>
    <submittedName>
        <fullName evidence="1">Uncharacterized protein</fullName>
    </submittedName>
</protein>
<evidence type="ECO:0000313" key="1">
    <source>
        <dbReference type="EMBL" id="KAF7408660.1"/>
    </source>
</evidence>
<name>A0A834NFY1_VESVU</name>
<evidence type="ECO:0000313" key="2">
    <source>
        <dbReference type="Proteomes" id="UP000614350"/>
    </source>
</evidence>
<dbReference type="AlphaFoldDB" id="A0A834NFY1"/>
<dbReference type="PANTHER" id="PTHR37962">
    <property type="entry name" value="MALE STERILE (3) 76CA"/>
    <property type="match status" value="1"/>
</dbReference>
<keyword evidence="2" id="KW-1185">Reference proteome</keyword>